<sequence>MLTTDLTMFFTRDTETTVFITSIGITPSDAVGSKRVVSRVRY</sequence>
<dbReference type="Proteomes" id="UP000426265">
    <property type="component" value="Unassembled WGS sequence"/>
</dbReference>
<dbReference type="ExpressionAtlas" id="A0A654EXP0">
    <property type="expression patterns" value="baseline and differential"/>
</dbReference>
<dbReference type="EMBL" id="CACSHJ010000087">
    <property type="protein sequence ID" value="CAA0322459.1"/>
    <property type="molecule type" value="Genomic_DNA"/>
</dbReference>
<dbReference type="Araport" id="AT1G67855"/>
<dbReference type="Proteomes" id="UP000434276">
    <property type="component" value="Unassembled WGS sequence"/>
</dbReference>
<dbReference type="EMBL" id="CACRSJ010000104">
    <property type="protein sequence ID" value="VYS50331.1"/>
    <property type="molecule type" value="Genomic_DNA"/>
</dbReference>
<dbReference type="AlphaFoldDB" id="A0A654EXP0"/>
<evidence type="ECO:0000313" key="3">
    <source>
        <dbReference type="EMBL" id="VYS50331.1"/>
    </source>
</evidence>
<evidence type="ECO:0000313" key="5">
    <source>
        <dbReference type="Proteomes" id="UP000434276"/>
    </source>
</evidence>
<name>A0A654EXP0_ARATH</name>
<evidence type="ECO:0000313" key="4">
    <source>
        <dbReference type="Proteomes" id="UP000426265"/>
    </source>
</evidence>
<dbReference type="KEGG" id="ath:AT1G67855"/>
<organism evidence="3 4">
    <name type="scientific">Arabidopsis thaliana</name>
    <name type="common">Mouse-ear cress</name>
    <dbReference type="NCBI Taxonomy" id="3702"/>
    <lineage>
        <taxon>Eukaryota</taxon>
        <taxon>Viridiplantae</taxon>
        <taxon>Streptophyta</taxon>
        <taxon>Embryophyta</taxon>
        <taxon>Tracheophyta</taxon>
        <taxon>Spermatophyta</taxon>
        <taxon>Magnoliopsida</taxon>
        <taxon>eudicotyledons</taxon>
        <taxon>Gunneridae</taxon>
        <taxon>Pentapetalae</taxon>
        <taxon>rosids</taxon>
        <taxon>malvids</taxon>
        <taxon>Brassicales</taxon>
        <taxon>Brassicaceae</taxon>
        <taxon>Camelineae</taxon>
        <taxon>Arabidopsis</taxon>
    </lineage>
</organism>
<evidence type="ECO:0000313" key="2">
    <source>
        <dbReference type="EMBL" id="CAA0322459.1"/>
    </source>
</evidence>
<dbReference type="GeneID" id="843112"/>
<accession>A0A654EXP0</accession>
<reference evidence="3 4" key="1">
    <citation type="submission" date="2019-11" db="EMBL/GenBank/DDBJ databases">
        <authorList>
            <person name="Jiao W.-B."/>
            <person name="Schneeberger K."/>
        </authorList>
    </citation>
    <scope>NUCLEOTIDE SEQUENCE [LARGE SCALE GENOMIC DNA]</scope>
    <source>
        <strain evidence="4">cv. An-1</strain>
        <strain evidence="5">cv. C24</strain>
    </source>
</reference>
<proteinExistence type="predicted"/>
<evidence type="ECO:0000313" key="1">
    <source>
        <dbReference type="Araport" id="AT1G67855"/>
    </source>
</evidence>
<protein>
    <submittedName>
        <fullName evidence="3">Uncharacterized protein</fullName>
    </submittedName>
</protein>
<gene>
    <name evidence="1" type="ordered locus">At1g67855</name>
    <name evidence="3" type="ORF">AN1_LOCUS5801</name>
    <name evidence="2" type="ORF">C24_LOCUS5692</name>
</gene>